<gene>
    <name evidence="1" type="ORF">SISNIDRAFT_509908</name>
</gene>
<dbReference type="InterPro" id="IPR036770">
    <property type="entry name" value="Ankyrin_rpt-contain_sf"/>
</dbReference>
<name>A0A164TZL1_9AGAM</name>
<dbReference type="Gene3D" id="1.25.40.20">
    <property type="entry name" value="Ankyrin repeat-containing domain"/>
    <property type="match status" value="1"/>
</dbReference>
<dbReference type="OrthoDB" id="539213at2759"/>
<accession>A0A164TZL1</accession>
<reference evidence="1 2" key="1">
    <citation type="journal article" date="2016" name="Mol. Biol. Evol.">
        <title>Comparative Genomics of Early-Diverging Mushroom-Forming Fungi Provides Insights into the Origins of Lignocellulose Decay Capabilities.</title>
        <authorList>
            <person name="Nagy L.G."/>
            <person name="Riley R."/>
            <person name="Tritt A."/>
            <person name="Adam C."/>
            <person name="Daum C."/>
            <person name="Floudas D."/>
            <person name="Sun H."/>
            <person name="Yadav J.S."/>
            <person name="Pangilinan J."/>
            <person name="Larsson K.H."/>
            <person name="Matsuura K."/>
            <person name="Barry K."/>
            <person name="Labutti K."/>
            <person name="Kuo R."/>
            <person name="Ohm R.A."/>
            <person name="Bhattacharya S.S."/>
            <person name="Shirouzu T."/>
            <person name="Yoshinaga Y."/>
            <person name="Martin F.M."/>
            <person name="Grigoriev I.V."/>
            <person name="Hibbett D.S."/>
        </authorList>
    </citation>
    <scope>NUCLEOTIDE SEQUENCE [LARGE SCALE GENOMIC DNA]</scope>
    <source>
        <strain evidence="1 2">HHB9708</strain>
    </source>
</reference>
<dbReference type="STRING" id="1314777.A0A164TZL1"/>
<keyword evidence="2" id="KW-1185">Reference proteome</keyword>
<evidence type="ECO:0000313" key="2">
    <source>
        <dbReference type="Proteomes" id="UP000076722"/>
    </source>
</evidence>
<proteinExistence type="predicted"/>
<dbReference type="EMBL" id="KV419409">
    <property type="protein sequence ID" value="KZS92779.1"/>
    <property type="molecule type" value="Genomic_DNA"/>
</dbReference>
<dbReference type="SUPFAM" id="SSF48403">
    <property type="entry name" value="Ankyrin repeat"/>
    <property type="match status" value="1"/>
</dbReference>
<sequence length="266" mass="30411">MKVFRSAGGVQKRISLQTTTMAENARLTELPVEILYEILLYSLSSKLPLTCRHLYQVFKGAPPSILAIYVLHQYPRPTINDALKYPIMTIEVVHQFNRLHPQQKTGRIALPKRLFRDLDHLPPSQRDRNSHPLPYLRDLSVFAASISREIEYNSFDGYPLTRAVFANHLPLIDHLLSKGASPKAKNCFPIRVAIQKGDLTLVKRLVEPPDSRDPSRPGKRVKLADRVTLTSELMDLASKRRAFDIVEWMFEEKGVLPRAGTLRRLQ</sequence>
<evidence type="ECO:0000313" key="1">
    <source>
        <dbReference type="EMBL" id="KZS92779.1"/>
    </source>
</evidence>
<protein>
    <submittedName>
        <fullName evidence="1">Uncharacterized protein</fullName>
    </submittedName>
</protein>
<dbReference type="Proteomes" id="UP000076722">
    <property type="component" value="Unassembled WGS sequence"/>
</dbReference>
<organism evidence="1 2">
    <name type="scientific">Sistotremastrum niveocremeum HHB9708</name>
    <dbReference type="NCBI Taxonomy" id="1314777"/>
    <lineage>
        <taxon>Eukaryota</taxon>
        <taxon>Fungi</taxon>
        <taxon>Dikarya</taxon>
        <taxon>Basidiomycota</taxon>
        <taxon>Agaricomycotina</taxon>
        <taxon>Agaricomycetes</taxon>
        <taxon>Sistotremastrales</taxon>
        <taxon>Sistotremastraceae</taxon>
        <taxon>Sertulicium</taxon>
        <taxon>Sertulicium niveocremeum</taxon>
    </lineage>
</organism>
<dbReference type="AlphaFoldDB" id="A0A164TZL1"/>